<feature type="transmembrane region" description="Helical" evidence="7">
    <location>
        <begin position="306"/>
        <end position="321"/>
    </location>
</feature>
<feature type="transmembrane region" description="Helical" evidence="7">
    <location>
        <begin position="106"/>
        <end position="125"/>
    </location>
</feature>
<dbReference type="GO" id="GO:0015297">
    <property type="term" value="F:antiporter activity"/>
    <property type="evidence" value="ECO:0007669"/>
    <property type="project" value="InterPro"/>
</dbReference>
<reference evidence="9 10" key="1">
    <citation type="submission" date="2020-10" db="EMBL/GenBank/DDBJ databases">
        <title>Connecting structure to function with the recovery of over 1000 high-quality activated sludge metagenome-assembled genomes encoding full-length rRNA genes using long-read sequencing.</title>
        <authorList>
            <person name="Singleton C.M."/>
            <person name="Petriglieri F."/>
            <person name="Kristensen J.M."/>
            <person name="Kirkegaard R.H."/>
            <person name="Michaelsen T.Y."/>
            <person name="Andersen M.H."/>
            <person name="Karst S.M."/>
            <person name="Dueholm M.S."/>
            <person name="Nielsen P.H."/>
            <person name="Albertsen M."/>
        </authorList>
    </citation>
    <scope>NUCLEOTIDE SEQUENCE [LARGE SCALE GENOMIC DNA]</scope>
    <source>
        <strain evidence="9">Ribe_18-Q3-R11-54_BAT3C.373</strain>
    </source>
</reference>
<feature type="transmembrane region" description="Helical" evidence="7">
    <location>
        <begin position="168"/>
        <end position="191"/>
    </location>
</feature>
<protein>
    <submittedName>
        <fullName evidence="9">Cation:proton antiporter</fullName>
    </submittedName>
</protein>
<feature type="transmembrane region" description="Helical" evidence="7">
    <location>
        <begin position="449"/>
        <end position="474"/>
    </location>
</feature>
<dbReference type="InterPro" id="IPR006153">
    <property type="entry name" value="Cation/H_exchanger_TM"/>
</dbReference>
<evidence type="ECO:0000256" key="7">
    <source>
        <dbReference type="SAM" id="Phobius"/>
    </source>
</evidence>
<feature type="transmembrane region" description="Helical" evidence="7">
    <location>
        <begin position="382"/>
        <end position="402"/>
    </location>
</feature>
<feature type="transmembrane region" description="Helical" evidence="7">
    <location>
        <begin position="137"/>
        <end position="156"/>
    </location>
</feature>
<feature type="domain" description="Cation/H+ exchanger transmembrane" evidence="8">
    <location>
        <begin position="84"/>
        <end position="467"/>
    </location>
</feature>
<feature type="transmembrane region" description="Helical" evidence="7">
    <location>
        <begin position="237"/>
        <end position="261"/>
    </location>
</feature>
<evidence type="ECO:0000313" key="9">
    <source>
        <dbReference type="EMBL" id="MBK9718558.1"/>
    </source>
</evidence>
<dbReference type="GO" id="GO:0016020">
    <property type="term" value="C:membrane"/>
    <property type="evidence" value="ECO:0007669"/>
    <property type="project" value="UniProtKB-SubCell"/>
</dbReference>
<evidence type="ECO:0000256" key="2">
    <source>
        <dbReference type="ARBA" id="ARBA00022448"/>
    </source>
</evidence>
<keyword evidence="6 7" id="KW-0472">Membrane</keyword>
<dbReference type="PANTHER" id="PTHR32468">
    <property type="entry name" value="CATION/H + ANTIPORTER"/>
    <property type="match status" value="1"/>
</dbReference>
<accession>A0A9D7XID4</accession>
<dbReference type="EMBL" id="JADKFW010000010">
    <property type="protein sequence ID" value="MBK9718558.1"/>
    <property type="molecule type" value="Genomic_DNA"/>
</dbReference>
<evidence type="ECO:0000256" key="3">
    <source>
        <dbReference type="ARBA" id="ARBA00022692"/>
    </source>
</evidence>
<name>A0A9D7XID4_9BACT</name>
<dbReference type="InterPro" id="IPR038770">
    <property type="entry name" value="Na+/solute_symporter_sf"/>
</dbReference>
<dbReference type="Pfam" id="PF00999">
    <property type="entry name" value="Na_H_Exchanger"/>
    <property type="match status" value="1"/>
</dbReference>
<comment type="subcellular location">
    <subcellularLocation>
        <location evidence="1">Membrane</location>
        <topology evidence="1">Multi-pass membrane protein</topology>
    </subcellularLocation>
</comment>
<evidence type="ECO:0000259" key="8">
    <source>
        <dbReference type="Pfam" id="PF00999"/>
    </source>
</evidence>
<dbReference type="PANTHER" id="PTHR32468:SF0">
    <property type="entry name" value="K(+)_H(+) ANTIPORTER 1"/>
    <property type="match status" value="1"/>
</dbReference>
<feature type="transmembrane region" description="Helical" evidence="7">
    <location>
        <begin position="267"/>
        <end position="286"/>
    </location>
</feature>
<sequence>MKKSLLLYPIIVGALVCFIGLTLHIGKDWHTNPKSNPSNQSSDQALFSQQHINDLSPYQIIADQLLSQLNSPFVILLLQILAILIISKLFGFIIKKLGQPSVIGEMIAGIFLGPSLIGYYFPEIFNFLFPKNSFSNLQFLSQVGLVFFMFIIGMELDFDHLKSKAKNALLISHVSIFFPFLLGICMSFILFKEFAPTDVNFTSFALFMGISISITAFPILARILHERKLTKTPLGDLAITCAAIDDVTAWCILAAVIAIVRSSGLESALFTFTVSILFFMIMFYLIRPWIKKINSRENFDLNHNKYSVIVVFIVLIFSASFTEIIGIHAFFGAFVAGTIMPHQLNIKTLHLEKLEDVSTLVLLPIFFAFTGLRTQINLLNDGHLWITCGWIILVAVMGKFGGSTLISKITGHSWKVALSIGALMNTRGLMELIVLNIGYDLGILSPTLFTIMVIMALFTTMMTGPLLNLINYLFAKKSLL</sequence>
<dbReference type="InterPro" id="IPR050794">
    <property type="entry name" value="CPA2_transporter"/>
</dbReference>
<evidence type="ECO:0000313" key="10">
    <source>
        <dbReference type="Proteomes" id="UP000808349"/>
    </source>
</evidence>
<keyword evidence="5" id="KW-0406">Ion transport</keyword>
<feature type="transmembrane region" description="Helical" evidence="7">
    <location>
        <begin position="203"/>
        <end position="225"/>
    </location>
</feature>
<dbReference type="Proteomes" id="UP000808349">
    <property type="component" value="Unassembled WGS sequence"/>
</dbReference>
<evidence type="ECO:0000256" key="4">
    <source>
        <dbReference type="ARBA" id="ARBA00022989"/>
    </source>
</evidence>
<evidence type="ECO:0000256" key="5">
    <source>
        <dbReference type="ARBA" id="ARBA00023065"/>
    </source>
</evidence>
<feature type="transmembrane region" description="Helical" evidence="7">
    <location>
        <begin position="357"/>
        <end position="376"/>
    </location>
</feature>
<feature type="transmembrane region" description="Helical" evidence="7">
    <location>
        <begin position="73"/>
        <end position="94"/>
    </location>
</feature>
<organism evidence="9 10">
    <name type="scientific">Candidatus Defluviibacterium haderslevense</name>
    <dbReference type="NCBI Taxonomy" id="2981993"/>
    <lineage>
        <taxon>Bacteria</taxon>
        <taxon>Pseudomonadati</taxon>
        <taxon>Bacteroidota</taxon>
        <taxon>Saprospiria</taxon>
        <taxon>Saprospirales</taxon>
        <taxon>Saprospiraceae</taxon>
        <taxon>Candidatus Defluviibacterium</taxon>
    </lineage>
</organism>
<proteinExistence type="predicted"/>
<keyword evidence="3 7" id="KW-0812">Transmembrane</keyword>
<feature type="transmembrane region" description="Helical" evidence="7">
    <location>
        <begin position="5"/>
        <end position="25"/>
    </location>
</feature>
<gene>
    <name evidence="9" type="ORF">IPO85_13805</name>
</gene>
<dbReference type="GO" id="GO:1902600">
    <property type="term" value="P:proton transmembrane transport"/>
    <property type="evidence" value="ECO:0007669"/>
    <property type="project" value="InterPro"/>
</dbReference>
<dbReference type="Gene3D" id="1.20.1530.20">
    <property type="match status" value="1"/>
</dbReference>
<dbReference type="AlphaFoldDB" id="A0A9D7XID4"/>
<evidence type="ECO:0000256" key="1">
    <source>
        <dbReference type="ARBA" id="ARBA00004141"/>
    </source>
</evidence>
<keyword evidence="2" id="KW-0813">Transport</keyword>
<keyword evidence="4 7" id="KW-1133">Transmembrane helix</keyword>
<evidence type="ECO:0000256" key="6">
    <source>
        <dbReference type="ARBA" id="ARBA00023136"/>
    </source>
</evidence>
<comment type="caution">
    <text evidence="9">The sequence shown here is derived from an EMBL/GenBank/DDBJ whole genome shotgun (WGS) entry which is preliminary data.</text>
</comment>